<dbReference type="InterPro" id="IPR032792">
    <property type="entry name" value="AGL_glucanoTrfase"/>
</dbReference>
<dbReference type="EMBL" id="JWZT01005334">
    <property type="protein sequence ID" value="KII61519.1"/>
    <property type="molecule type" value="Genomic_DNA"/>
</dbReference>
<dbReference type="Pfam" id="PF14701">
    <property type="entry name" value="hDGE_amylase"/>
    <property type="match status" value="1"/>
</dbReference>
<gene>
    <name evidence="3" type="ORF">RF11_10479</name>
</gene>
<dbReference type="InterPro" id="IPR010401">
    <property type="entry name" value="AGL/Gdb1"/>
</dbReference>
<name>A0A0C2MB12_THEKT</name>
<evidence type="ECO:0000259" key="2">
    <source>
        <dbReference type="Pfam" id="PF14701"/>
    </source>
</evidence>
<dbReference type="GO" id="GO:0004134">
    <property type="term" value="F:4-alpha-glucanotransferase activity"/>
    <property type="evidence" value="ECO:0007669"/>
    <property type="project" value="InterPro"/>
</dbReference>
<dbReference type="GO" id="GO:0004135">
    <property type="term" value="F:amylo-alpha-1,6-glucosidase activity"/>
    <property type="evidence" value="ECO:0007669"/>
    <property type="project" value="InterPro"/>
</dbReference>
<dbReference type="GO" id="GO:0005980">
    <property type="term" value="P:glycogen catabolic process"/>
    <property type="evidence" value="ECO:0007669"/>
    <property type="project" value="InterPro"/>
</dbReference>
<dbReference type="InterPro" id="IPR017853">
    <property type="entry name" value="GH"/>
</dbReference>
<evidence type="ECO:0000259" key="1">
    <source>
        <dbReference type="Pfam" id="PF14699"/>
    </source>
</evidence>
<organism evidence="3 4">
    <name type="scientific">Thelohanellus kitauei</name>
    <name type="common">Myxosporean</name>
    <dbReference type="NCBI Taxonomy" id="669202"/>
    <lineage>
        <taxon>Eukaryota</taxon>
        <taxon>Metazoa</taxon>
        <taxon>Cnidaria</taxon>
        <taxon>Myxozoa</taxon>
        <taxon>Myxosporea</taxon>
        <taxon>Bivalvulida</taxon>
        <taxon>Platysporina</taxon>
        <taxon>Myxobolidae</taxon>
        <taxon>Thelohanellus</taxon>
    </lineage>
</organism>
<protein>
    <submittedName>
        <fullName evidence="3">Glycogen debranching enzyme</fullName>
    </submittedName>
</protein>
<dbReference type="PANTHER" id="PTHR10569">
    <property type="entry name" value="GLYCOGEN DEBRANCHING ENZYME"/>
    <property type="match status" value="1"/>
</dbReference>
<dbReference type="OMA" id="FNRERND"/>
<accession>A0A0C2MB12</accession>
<dbReference type="OrthoDB" id="6019729at2759"/>
<dbReference type="AlphaFoldDB" id="A0A0C2MB12"/>
<feature type="domain" description="Glycogen debranching enzyme glucanotransferase" evidence="2">
    <location>
        <begin position="187"/>
        <end position="610"/>
    </location>
</feature>
<reference evidence="3 4" key="1">
    <citation type="journal article" date="2014" name="Genome Biol. Evol.">
        <title>The genome of the myxosporean Thelohanellus kitauei shows adaptations to nutrient acquisition within its fish host.</title>
        <authorList>
            <person name="Yang Y."/>
            <person name="Xiong J."/>
            <person name="Zhou Z."/>
            <person name="Huo F."/>
            <person name="Miao W."/>
            <person name="Ran C."/>
            <person name="Liu Y."/>
            <person name="Zhang J."/>
            <person name="Feng J."/>
            <person name="Wang M."/>
            <person name="Wang M."/>
            <person name="Wang L."/>
            <person name="Yao B."/>
        </authorList>
    </citation>
    <scope>NUCLEOTIDE SEQUENCE [LARGE SCALE GENOMIC DNA]</scope>
    <source>
        <strain evidence="3">Wuqing</strain>
    </source>
</reference>
<proteinExistence type="predicted"/>
<evidence type="ECO:0000313" key="4">
    <source>
        <dbReference type="Proteomes" id="UP000031668"/>
    </source>
</evidence>
<dbReference type="Gene3D" id="3.20.20.80">
    <property type="entry name" value="Glycosidases"/>
    <property type="match status" value="2"/>
</dbReference>
<dbReference type="PANTHER" id="PTHR10569:SF2">
    <property type="entry name" value="GLYCOGEN DEBRANCHING ENZYME"/>
    <property type="match status" value="1"/>
</dbReference>
<sequence>MSTSIATPFKCGCSLQGRIPVWDPSFCTASDSAKLSLTKHSLTFHLPSWTAVFEWHSLDRKMVWNTFRTEILFSHGASLFYQKLLLFSNYPLSNTKFDRYSYHAIPFHYQRCTGPFYVDSKPINYLAKIHADVPGVYTYFVVDETTHVSEINIKEIIRYNQEMPKIIKTLGCFVIDPKIRALDGCSITLENISVQTVLSRCLGPLNEWPDKLKFTQECGYNSVHFTPFQKYGKSKSCYSINDHFVFDPSISKKEINDQFLPTLKTLKSKFNCLIVDIVLNHTSNDCPIIKKHPHSYYNLENSPHLRPAFIVDRALFHLSERIIKNNGNDLKINDGNDLKKVESLLRNDVFIEIRLIEYFIVDIEKTVKDFIKYVKEGYYRSISHNNDDIQIIQDPEYVRLGCTVDFGCVYNKFLKHLPEINDETLEQAGSWLSDHLRYLNQSKYQVVVDLQNEIVNNVLGQISYEFVDSKGPRRTSITRDKPLTTSYFTIYIDDYTPTSVEKDEDLTHGSNSKFIIAHQGWVINSSTTDFCSPESEVYIRRQLIAWGDCAKIRWGNSRSDSPYIWEYMENYAALMAKYFDGFRLDNCHSTPIHVIENIVDHCRKINPNLILIGELFTDSEYEDNLFVNRIGLNFLIRGIFCDYRTNVCI</sequence>
<dbReference type="Pfam" id="PF14699">
    <property type="entry name" value="hGDE_N"/>
    <property type="match status" value="1"/>
</dbReference>
<evidence type="ECO:0000313" key="3">
    <source>
        <dbReference type="EMBL" id="KII61519.1"/>
    </source>
</evidence>
<dbReference type="SUPFAM" id="SSF51445">
    <property type="entry name" value="(Trans)glycosidases"/>
    <property type="match status" value="1"/>
</dbReference>
<keyword evidence="4" id="KW-1185">Reference proteome</keyword>
<dbReference type="Proteomes" id="UP000031668">
    <property type="component" value="Unassembled WGS sequence"/>
</dbReference>
<comment type="caution">
    <text evidence="3">The sequence shown here is derived from an EMBL/GenBank/DDBJ whole genome shotgun (WGS) entry which is preliminary data.</text>
</comment>
<dbReference type="InterPro" id="IPR029436">
    <property type="entry name" value="AGL_euk_N"/>
</dbReference>
<feature type="domain" description="Eukaryotic glycogen debranching enzyme N-terminal" evidence="1">
    <location>
        <begin position="75"/>
        <end position="180"/>
    </location>
</feature>